<evidence type="ECO:0000256" key="2">
    <source>
        <dbReference type="ARBA" id="ARBA00010989"/>
    </source>
</evidence>
<feature type="domain" description="FAD dependent oxidoreductase" evidence="6">
    <location>
        <begin position="3"/>
        <end position="411"/>
    </location>
</feature>
<organism evidence="7">
    <name type="scientific">Aureoumbra lagunensis</name>
    <dbReference type="NCBI Taxonomy" id="44058"/>
    <lineage>
        <taxon>Eukaryota</taxon>
        <taxon>Sar</taxon>
        <taxon>Stramenopiles</taxon>
        <taxon>Ochrophyta</taxon>
        <taxon>Pelagophyceae</taxon>
        <taxon>Pelagomonadales</taxon>
        <taxon>Aureoumbra</taxon>
    </lineage>
</organism>
<keyword evidence="4" id="KW-0274">FAD</keyword>
<reference evidence="7" key="1">
    <citation type="submission" date="2021-01" db="EMBL/GenBank/DDBJ databases">
        <authorList>
            <person name="Corre E."/>
            <person name="Pelletier E."/>
            <person name="Niang G."/>
            <person name="Scheremetjew M."/>
            <person name="Finn R."/>
            <person name="Kale V."/>
            <person name="Holt S."/>
            <person name="Cochrane G."/>
            <person name="Meng A."/>
            <person name="Brown T."/>
            <person name="Cohen L."/>
        </authorList>
    </citation>
    <scope>NUCLEOTIDE SEQUENCE</scope>
    <source>
        <strain evidence="7">CCMP1510</strain>
    </source>
</reference>
<dbReference type="InterPro" id="IPR006076">
    <property type="entry name" value="FAD-dep_OxRdtase"/>
</dbReference>
<evidence type="ECO:0000256" key="4">
    <source>
        <dbReference type="ARBA" id="ARBA00022827"/>
    </source>
</evidence>
<dbReference type="Gene3D" id="3.50.50.60">
    <property type="entry name" value="FAD/NAD(P)-binding domain"/>
    <property type="match status" value="1"/>
</dbReference>
<dbReference type="AlphaFoldDB" id="A0A7S3JVF4"/>
<comment type="cofactor">
    <cofactor evidence="1">
        <name>FAD</name>
        <dbReference type="ChEBI" id="CHEBI:57692"/>
    </cofactor>
</comment>
<dbReference type="GO" id="GO:0050660">
    <property type="term" value="F:flavin adenine dinucleotide binding"/>
    <property type="evidence" value="ECO:0007669"/>
    <property type="project" value="InterPro"/>
</dbReference>
<dbReference type="InterPro" id="IPR045170">
    <property type="entry name" value="MTOX"/>
</dbReference>
<evidence type="ECO:0000259" key="6">
    <source>
        <dbReference type="Pfam" id="PF01266"/>
    </source>
</evidence>
<dbReference type="Pfam" id="PF01266">
    <property type="entry name" value="DAO"/>
    <property type="match status" value="1"/>
</dbReference>
<name>A0A7S3JVF4_9STRA</name>
<dbReference type="PANTHER" id="PTHR10961">
    <property type="entry name" value="PEROXISOMAL SARCOSINE OXIDASE"/>
    <property type="match status" value="1"/>
</dbReference>
<keyword evidence="3" id="KW-0285">Flavoprotein</keyword>
<evidence type="ECO:0000256" key="1">
    <source>
        <dbReference type="ARBA" id="ARBA00001974"/>
    </source>
</evidence>
<dbReference type="GO" id="GO:0008115">
    <property type="term" value="F:sarcosine oxidase activity"/>
    <property type="evidence" value="ECO:0007669"/>
    <property type="project" value="TreeGrafter"/>
</dbReference>
<evidence type="ECO:0000256" key="3">
    <source>
        <dbReference type="ARBA" id="ARBA00022630"/>
    </source>
</evidence>
<proteinExistence type="inferred from homology"/>
<accession>A0A7S3JVF4</accession>
<dbReference type="EMBL" id="HBIJ01007046">
    <property type="protein sequence ID" value="CAE0364212.1"/>
    <property type="molecule type" value="Transcribed_RNA"/>
</dbReference>
<sequence>MYDFAVVGNGLIGSAAAKYLVRQTGDADIVLIGPERREESKIFDCHDDEARICRRLDVDDVWAELATRSMARYNEIQKESGIQFHYPCGCLAVGRRGGTYLNAVSACAARQGVPLKALSEAELKSHWPELRLDATLLRDFDERSDDKKGCSTHFVEESDEEKHIEYAALYEEGPAGHISPTNFLRAQLLLFTRLGGHYVHGVVERLSKDDDCWKVDLGAGKNIFAKKVLVATNAWTNFRPLLKHKLALTLTTQTAMRRRVRSSNIKIPAIIVRAGSNQFGSSASFLDACYFLPPVNYDNDDQWVKIGHGTYFERPLASEEEAIAWYQGYEAERADCYARCDLSALLQRLCGNLIIKDNDFTKPHTIPIKCVIPKTPSKRPYLAYFDQGLVACVGCNGYAAKSSDELGRLSALLLLHNNREPFDFGPNIPPDAFDPIFATPATAEDHDDRSRR</sequence>
<dbReference type="SUPFAM" id="SSF51905">
    <property type="entry name" value="FAD/NAD(P)-binding domain"/>
    <property type="match status" value="1"/>
</dbReference>
<evidence type="ECO:0000256" key="5">
    <source>
        <dbReference type="ARBA" id="ARBA00023002"/>
    </source>
</evidence>
<gene>
    <name evidence="7" type="ORF">ALAG00032_LOCUS4953</name>
</gene>
<dbReference type="Gene3D" id="3.30.9.10">
    <property type="entry name" value="D-Amino Acid Oxidase, subunit A, domain 2"/>
    <property type="match status" value="1"/>
</dbReference>
<comment type="similarity">
    <text evidence="2">Belongs to the MSOX/MTOX family.</text>
</comment>
<dbReference type="InterPro" id="IPR036188">
    <property type="entry name" value="FAD/NAD-bd_sf"/>
</dbReference>
<evidence type="ECO:0000313" key="7">
    <source>
        <dbReference type="EMBL" id="CAE0364212.1"/>
    </source>
</evidence>
<protein>
    <recommendedName>
        <fullName evidence="6">FAD dependent oxidoreductase domain-containing protein</fullName>
    </recommendedName>
</protein>
<keyword evidence="5" id="KW-0560">Oxidoreductase</keyword>